<name>A0A0D0AVX3_9AGAM</name>
<proteinExistence type="predicted"/>
<evidence type="ECO:0000256" key="1">
    <source>
        <dbReference type="SAM" id="SignalP"/>
    </source>
</evidence>
<evidence type="ECO:0008006" key="4">
    <source>
        <dbReference type="Google" id="ProtNLM"/>
    </source>
</evidence>
<accession>A0A0D0AVX3</accession>
<feature type="chain" id="PRO_5002207724" description="Secreted protein" evidence="1">
    <location>
        <begin position="22"/>
        <end position="133"/>
    </location>
</feature>
<dbReference type="HOGENOM" id="CLU_1908089_0_0_1"/>
<dbReference type="InParanoid" id="A0A0D0AVX3"/>
<protein>
    <recommendedName>
        <fullName evidence="4">Secreted protein</fullName>
    </recommendedName>
</protein>
<gene>
    <name evidence="2" type="ORF">CY34DRAFT_10064</name>
</gene>
<evidence type="ECO:0000313" key="2">
    <source>
        <dbReference type="EMBL" id="KIK45881.1"/>
    </source>
</evidence>
<evidence type="ECO:0000313" key="3">
    <source>
        <dbReference type="Proteomes" id="UP000054485"/>
    </source>
</evidence>
<feature type="signal peptide" evidence="1">
    <location>
        <begin position="1"/>
        <end position="21"/>
    </location>
</feature>
<dbReference type="AlphaFoldDB" id="A0A0D0AVX3"/>
<keyword evidence="3" id="KW-1185">Reference proteome</keyword>
<dbReference type="Proteomes" id="UP000054485">
    <property type="component" value="Unassembled WGS sequence"/>
</dbReference>
<organism evidence="2 3">
    <name type="scientific">Suillus luteus UH-Slu-Lm8-n1</name>
    <dbReference type="NCBI Taxonomy" id="930992"/>
    <lineage>
        <taxon>Eukaryota</taxon>
        <taxon>Fungi</taxon>
        <taxon>Dikarya</taxon>
        <taxon>Basidiomycota</taxon>
        <taxon>Agaricomycotina</taxon>
        <taxon>Agaricomycetes</taxon>
        <taxon>Agaricomycetidae</taxon>
        <taxon>Boletales</taxon>
        <taxon>Suillineae</taxon>
        <taxon>Suillaceae</taxon>
        <taxon>Suillus</taxon>
    </lineage>
</organism>
<dbReference type="EMBL" id="KN835166">
    <property type="protein sequence ID" value="KIK45881.1"/>
    <property type="molecule type" value="Genomic_DNA"/>
</dbReference>
<sequence length="133" mass="14470">MSKCLLHLWTVLPIGLPRSLSPNVVGGLIRPSITCLSSFSFVIFAERSVSRRQHYYSSCAACYYRPWFTRSPHCPNITQGRLCRMEGSDASYDASRSLIPALPSVSLPVGIVSLGEPDSLSLASFGGLAEAFN</sequence>
<keyword evidence="1" id="KW-0732">Signal</keyword>
<reference evidence="3" key="2">
    <citation type="submission" date="2015-01" db="EMBL/GenBank/DDBJ databases">
        <title>Evolutionary Origins and Diversification of the Mycorrhizal Mutualists.</title>
        <authorList>
            <consortium name="DOE Joint Genome Institute"/>
            <consortium name="Mycorrhizal Genomics Consortium"/>
            <person name="Kohler A."/>
            <person name="Kuo A."/>
            <person name="Nagy L.G."/>
            <person name="Floudas D."/>
            <person name="Copeland A."/>
            <person name="Barry K.W."/>
            <person name="Cichocki N."/>
            <person name="Veneault-Fourrey C."/>
            <person name="LaButti K."/>
            <person name="Lindquist E.A."/>
            <person name="Lipzen A."/>
            <person name="Lundell T."/>
            <person name="Morin E."/>
            <person name="Murat C."/>
            <person name="Riley R."/>
            <person name="Ohm R."/>
            <person name="Sun H."/>
            <person name="Tunlid A."/>
            <person name="Henrissat B."/>
            <person name="Grigoriev I.V."/>
            <person name="Hibbett D.S."/>
            <person name="Martin F."/>
        </authorList>
    </citation>
    <scope>NUCLEOTIDE SEQUENCE [LARGE SCALE GENOMIC DNA]</scope>
    <source>
        <strain evidence="3">UH-Slu-Lm8-n1</strain>
    </source>
</reference>
<reference evidence="2 3" key="1">
    <citation type="submission" date="2014-04" db="EMBL/GenBank/DDBJ databases">
        <authorList>
            <consortium name="DOE Joint Genome Institute"/>
            <person name="Kuo A."/>
            <person name="Ruytinx J."/>
            <person name="Rineau F."/>
            <person name="Colpaert J."/>
            <person name="Kohler A."/>
            <person name="Nagy L.G."/>
            <person name="Floudas D."/>
            <person name="Copeland A."/>
            <person name="Barry K.W."/>
            <person name="Cichocki N."/>
            <person name="Veneault-Fourrey C."/>
            <person name="LaButti K."/>
            <person name="Lindquist E.A."/>
            <person name="Lipzen A."/>
            <person name="Lundell T."/>
            <person name="Morin E."/>
            <person name="Murat C."/>
            <person name="Sun H."/>
            <person name="Tunlid A."/>
            <person name="Henrissat B."/>
            <person name="Grigoriev I.V."/>
            <person name="Hibbett D.S."/>
            <person name="Martin F."/>
            <person name="Nordberg H.P."/>
            <person name="Cantor M.N."/>
            <person name="Hua S.X."/>
        </authorList>
    </citation>
    <scope>NUCLEOTIDE SEQUENCE [LARGE SCALE GENOMIC DNA]</scope>
    <source>
        <strain evidence="2 3">UH-Slu-Lm8-n1</strain>
    </source>
</reference>